<accession>A0A1S3JDW5</accession>
<keyword evidence="2" id="KW-1185">Reference proteome</keyword>
<evidence type="ECO:0000256" key="1">
    <source>
        <dbReference type="SAM" id="SignalP"/>
    </source>
</evidence>
<gene>
    <name evidence="3" type="primary">LOC106172428</name>
</gene>
<name>A0A1S3JDW5_LINAN</name>
<organism evidence="2 3">
    <name type="scientific">Lingula anatina</name>
    <name type="common">Brachiopod</name>
    <name type="synonym">Lingula unguis</name>
    <dbReference type="NCBI Taxonomy" id="7574"/>
    <lineage>
        <taxon>Eukaryota</taxon>
        <taxon>Metazoa</taxon>
        <taxon>Spiralia</taxon>
        <taxon>Lophotrochozoa</taxon>
        <taxon>Brachiopoda</taxon>
        <taxon>Linguliformea</taxon>
        <taxon>Lingulata</taxon>
        <taxon>Lingulida</taxon>
        <taxon>Linguloidea</taxon>
        <taxon>Lingulidae</taxon>
        <taxon>Lingula</taxon>
    </lineage>
</organism>
<dbReference type="RefSeq" id="XP_013408592.1">
    <property type="nucleotide sequence ID" value="XM_013553138.1"/>
</dbReference>
<dbReference type="Proteomes" id="UP000085678">
    <property type="component" value="Unplaced"/>
</dbReference>
<keyword evidence="1" id="KW-0732">Signal</keyword>
<protein>
    <submittedName>
        <fullName evidence="3">Uncharacterized protein LOC106172428</fullName>
    </submittedName>
</protein>
<dbReference type="AlphaFoldDB" id="A0A1S3JDW5"/>
<proteinExistence type="predicted"/>
<feature type="chain" id="PRO_5010160966" evidence="1">
    <location>
        <begin position="20"/>
        <end position="295"/>
    </location>
</feature>
<evidence type="ECO:0000313" key="3">
    <source>
        <dbReference type="RefSeq" id="XP_013408592.1"/>
    </source>
</evidence>
<dbReference type="InParanoid" id="A0A1S3JDW5"/>
<dbReference type="KEGG" id="lak:106172428"/>
<dbReference type="GeneID" id="106172428"/>
<feature type="signal peptide" evidence="1">
    <location>
        <begin position="1"/>
        <end position="19"/>
    </location>
</feature>
<evidence type="ECO:0000313" key="2">
    <source>
        <dbReference type="Proteomes" id="UP000085678"/>
    </source>
</evidence>
<reference evidence="3" key="1">
    <citation type="submission" date="2025-08" db="UniProtKB">
        <authorList>
            <consortium name="RefSeq"/>
        </authorList>
    </citation>
    <scope>IDENTIFICATION</scope>
    <source>
        <tissue evidence="3">Gonads</tissue>
    </source>
</reference>
<sequence length="295" mass="33725">MMHWASAVLVLHFTDFCICSPLLPMHTNHWEHQRGPRQQQMDNLQDKDNRRLGDSSFLIACLGNSENEIEKAAELCGRDLKCLENHLSKVIFLCLSKRDMSEVQELKLETVLNNENSFLPCMFQCLGKSLPEIFIIWGECRENISCWAQKIGGIVRDCLSECNRGVENDEPNDSLGFYSRRPDDETLGPKVEAQREDIIDLVAGIKKVDLKFIKCVASCLKTNVFHIWNIFRKCKYDFHCYVIELGKEALSCVESCIAEVGLAPGRLTWSPGPVTEAKITLVRMRRLFKLIRPSD</sequence>